<dbReference type="Proteomes" id="UP000183894">
    <property type="component" value="Unassembled WGS sequence"/>
</dbReference>
<evidence type="ECO:0000313" key="2">
    <source>
        <dbReference type="Proteomes" id="UP000183894"/>
    </source>
</evidence>
<evidence type="ECO:0000313" key="1">
    <source>
        <dbReference type="EMBL" id="SEL14158.1"/>
    </source>
</evidence>
<name>A0A1H7MTN1_HALLR</name>
<organism evidence="1 2">
    <name type="scientific">Haloferax larsenii</name>
    <dbReference type="NCBI Taxonomy" id="302484"/>
    <lineage>
        <taxon>Archaea</taxon>
        <taxon>Methanobacteriati</taxon>
        <taxon>Methanobacteriota</taxon>
        <taxon>Stenosarchaea group</taxon>
        <taxon>Halobacteria</taxon>
        <taxon>Halobacteriales</taxon>
        <taxon>Haloferacaceae</taxon>
        <taxon>Haloferax</taxon>
    </lineage>
</organism>
<sequence length="256" mass="27374">MNRRGFLGLLTGATASLAGCIEGNARPPIAGFPAPENPDPIVQHGFPGSVCGDPPNPFIGIKAVLEPATGPNWNDLAVAEKYRFGYEVGPGLSEDGYVVGVERNGEARAYALSILWWHEVVNDTLGGDPVLVTYCPICQSGMVAERRVDGDEALFQVSGHLWQPPAVYGYASVEDGRTFGASATSGEAEVRNSGNLVLYDEATGSYWSQILAKAICGPESGERMDILPSTVTTWGEWQRKHPDTDALLPPPWSKTA</sequence>
<evidence type="ECO:0008006" key="3">
    <source>
        <dbReference type="Google" id="ProtNLM"/>
    </source>
</evidence>
<dbReference type="Pfam" id="PF11376">
    <property type="entry name" value="DUF3179"/>
    <property type="match status" value="2"/>
</dbReference>
<dbReference type="RefSeq" id="WP_074793140.1">
    <property type="nucleotide sequence ID" value="NZ_FOAD01000003.1"/>
</dbReference>
<accession>A0A1H7MTN1</accession>
<dbReference type="InterPro" id="IPR021516">
    <property type="entry name" value="DUF3179"/>
</dbReference>
<proteinExistence type="predicted"/>
<dbReference type="OrthoDB" id="2731at2157"/>
<dbReference type="AlphaFoldDB" id="A0A1H7MTN1"/>
<protein>
    <recommendedName>
        <fullName evidence="3">DUF3179 domain-containing protein</fullName>
    </recommendedName>
</protein>
<gene>
    <name evidence="1" type="ORF">SAMN04488691_10376</name>
</gene>
<dbReference type="EMBL" id="FOAD01000003">
    <property type="protein sequence ID" value="SEL14158.1"/>
    <property type="molecule type" value="Genomic_DNA"/>
</dbReference>
<dbReference type="PROSITE" id="PS51257">
    <property type="entry name" value="PROKAR_LIPOPROTEIN"/>
    <property type="match status" value="1"/>
</dbReference>
<reference evidence="1 2" key="1">
    <citation type="submission" date="2016-10" db="EMBL/GenBank/DDBJ databases">
        <authorList>
            <person name="de Groot N.N."/>
        </authorList>
    </citation>
    <scope>NUCLEOTIDE SEQUENCE [LARGE SCALE GENOMIC DNA]</scope>
    <source>
        <strain evidence="1 2">CDM_5</strain>
    </source>
</reference>